<keyword evidence="14 15" id="KW-0539">Nucleus</keyword>
<comment type="cofactor">
    <cofactor evidence="15">
        <name>[4Fe-4S] cluster</name>
        <dbReference type="ChEBI" id="CHEBI:49883"/>
    </cofactor>
</comment>
<dbReference type="GO" id="GO:0051539">
    <property type="term" value="F:4 iron, 4 sulfur cluster binding"/>
    <property type="evidence" value="ECO:0007669"/>
    <property type="project" value="UniProtKB-KW"/>
</dbReference>
<keyword evidence="12 15" id="KW-0411">Iron-sulfur</keyword>
<dbReference type="InterPro" id="IPR043502">
    <property type="entry name" value="DNA/RNA_pol_sf"/>
</dbReference>
<dbReference type="GO" id="GO:0006287">
    <property type="term" value="P:base-excision repair, gap-filling"/>
    <property type="evidence" value="ECO:0007669"/>
    <property type="project" value="TreeGrafter"/>
</dbReference>
<evidence type="ECO:0000256" key="6">
    <source>
        <dbReference type="ARBA" id="ARBA00022705"/>
    </source>
</evidence>
<dbReference type="FunFam" id="3.30.420.10:FF:000217">
    <property type="entry name" value="DNA polymerase epsilon catalytic subunit"/>
    <property type="match status" value="1"/>
</dbReference>
<evidence type="ECO:0000256" key="4">
    <source>
        <dbReference type="ARBA" id="ARBA00022679"/>
    </source>
</evidence>
<comment type="function">
    <text evidence="15">DNA polymerase II participates in chromosomal DNA replication.</text>
</comment>
<evidence type="ECO:0000313" key="19">
    <source>
        <dbReference type="Proteomes" id="UP001174909"/>
    </source>
</evidence>
<keyword evidence="5 15" id="KW-0548">Nucleotidyltransferase</keyword>
<dbReference type="InterPro" id="IPR042087">
    <property type="entry name" value="DNA_pol_B_thumb"/>
</dbReference>
<dbReference type="AlphaFoldDB" id="A0AA35U2C6"/>
<keyword evidence="3 15" id="KW-0004">4Fe-4S</keyword>
<dbReference type="GO" id="GO:0000166">
    <property type="term" value="F:nucleotide binding"/>
    <property type="evidence" value="ECO:0007669"/>
    <property type="project" value="InterPro"/>
</dbReference>
<evidence type="ECO:0000259" key="17">
    <source>
        <dbReference type="Pfam" id="PF22634"/>
    </source>
</evidence>
<keyword evidence="4 15" id="KW-0808">Transferase</keyword>
<dbReference type="GO" id="GO:0000278">
    <property type="term" value="P:mitotic cell cycle"/>
    <property type="evidence" value="ECO:0007669"/>
    <property type="project" value="TreeGrafter"/>
</dbReference>
<evidence type="ECO:0000256" key="8">
    <source>
        <dbReference type="ARBA" id="ARBA00022771"/>
    </source>
</evidence>
<sequence>MAADRLQIDDETGDPVLRIKLRNERDDFSAAARYQRSQKNDEVDAKYGFERYSLPTERTGWLINMHPADVIDENKCLVSAVDYYFIEEDGGRFKATLPFPPYFYVLTKKDTERDVSSFLSRKLSGRITGIDLVDKEDMDLPNHLVGLKRRFLKLKFLSVEDLMKAKRDIMPAVRKNKEREKSQSVYDPSLFSTRSGDPTWHVQPGSQLDNIVDVREHDVPYHVRVAIDARINVGHWYTVRGRGSDPPEIRLVEDEPDRPEPVVLAFDIETTKLPLKFPDPASDSIMMISYMIDGQETQPNIIVTYNGDMFDWPFVEARAYHHGIAMGDEIGFSMDRQGEYKCRPCIHMDAFRWVKRDSYLPVGSQNLKATTKAKLRYDPVELDPEDMCRMACEDPQGLSNYSVSDAVATYYLYMKYVHPFIFALCTIIPMEPDEVLRKGSGTLCEALLMVQAFHGNIVYPNKQEAALSKLTPDGHLLDTETYVGGHVEALESGVFRSDIACRFRLNPEMLLHLKANVRRTMAHALEVEEKIPLEQVTNFEEQCGEIEAKLAGLASAPVRLEDPMIYHLDVGAMYPNIILTNRLQPHAVVDEATCAACDFNKPGATCQRPMTWVWRGDFSPASRNEYQTIRLQLESEKVQGPKPGDPQTNFHSLPPHEQALLEKKRLADYCRKAYKRTKVTREETKSTTICQRENSFYVDTLRAFRDRRYEFKSLLKAWKKKLEVAKQKGDPAEIKSCKNKEVLYDSLQLAHKCILNSFYGYVMRKGARWYSMEMAGIVCYTGASIITRAREIVEEIGRPLELDTDGIWCVLPATFPENYEFHVRQGKRSKVTVSYPGAMLNVMVKDNFTNDQYQELVDPDDLVYEQRSENSIFFEVDGPYRAMILPASKEEGKKLKKRYAVFNEDGTLAELKGFEVKRRGELRLIKIFQSSVFEAFLLGSTLEECYASVAKVANYWLDVLYSRVGLEIIDRIFPRGQIWVGYWGREGGSLKGEVCL</sequence>
<keyword evidence="11 15" id="KW-0408">Iron</keyword>
<protein>
    <recommendedName>
        <fullName evidence="15">DNA polymerase epsilon catalytic subunit</fullName>
        <ecNumber evidence="15">2.7.7.7</ecNumber>
    </recommendedName>
</protein>
<feature type="domain" description="DNA-directed DNA polymerase family B exonuclease" evidence="16">
    <location>
        <begin position="212"/>
        <end position="296"/>
    </location>
</feature>
<name>A0AA35U2C6_GEOBA</name>
<evidence type="ECO:0000256" key="2">
    <source>
        <dbReference type="ARBA" id="ARBA00005755"/>
    </source>
</evidence>
<evidence type="ECO:0000256" key="12">
    <source>
        <dbReference type="ARBA" id="ARBA00023014"/>
    </source>
</evidence>
<dbReference type="EMBL" id="CASHTH010004511">
    <property type="protein sequence ID" value="CAI8058398.1"/>
    <property type="molecule type" value="Genomic_DNA"/>
</dbReference>
<evidence type="ECO:0000256" key="13">
    <source>
        <dbReference type="ARBA" id="ARBA00023125"/>
    </source>
</evidence>
<evidence type="ECO:0000256" key="3">
    <source>
        <dbReference type="ARBA" id="ARBA00022485"/>
    </source>
</evidence>
<dbReference type="Pfam" id="PF22634">
    <property type="entry name" value="POL2_thumb"/>
    <property type="match status" value="1"/>
</dbReference>
<organism evidence="18 19">
    <name type="scientific">Geodia barretti</name>
    <name type="common">Barrett's horny sponge</name>
    <dbReference type="NCBI Taxonomy" id="519541"/>
    <lineage>
        <taxon>Eukaryota</taxon>
        <taxon>Metazoa</taxon>
        <taxon>Porifera</taxon>
        <taxon>Demospongiae</taxon>
        <taxon>Heteroscleromorpha</taxon>
        <taxon>Tetractinellida</taxon>
        <taxon>Astrophorina</taxon>
        <taxon>Geodiidae</taxon>
        <taxon>Geodia</taxon>
    </lineage>
</organism>
<dbReference type="GO" id="GO:0045004">
    <property type="term" value="P:DNA replication proofreading"/>
    <property type="evidence" value="ECO:0007669"/>
    <property type="project" value="TreeGrafter"/>
</dbReference>
<dbReference type="InterPro" id="IPR055191">
    <property type="entry name" value="POL2_thumb"/>
</dbReference>
<dbReference type="FunFam" id="1.10.287.690:FF:000005">
    <property type="entry name" value="DNA polymerase epsilon catalytic subunit"/>
    <property type="match status" value="1"/>
</dbReference>
<dbReference type="GO" id="GO:0003887">
    <property type="term" value="F:DNA-directed DNA polymerase activity"/>
    <property type="evidence" value="ECO:0007669"/>
    <property type="project" value="UniProtKB-KW"/>
</dbReference>
<keyword evidence="10 15" id="KW-0239">DNA-directed DNA polymerase</keyword>
<evidence type="ECO:0000259" key="16">
    <source>
        <dbReference type="Pfam" id="PF03104"/>
    </source>
</evidence>
<dbReference type="Gene3D" id="3.90.1600.10">
    <property type="entry name" value="Palm domain of DNA polymerase"/>
    <property type="match status" value="1"/>
</dbReference>
<dbReference type="Proteomes" id="UP001174909">
    <property type="component" value="Unassembled WGS sequence"/>
</dbReference>
<dbReference type="Pfam" id="PF03104">
    <property type="entry name" value="DNA_pol_B_exo1"/>
    <property type="match status" value="1"/>
</dbReference>
<dbReference type="Gene3D" id="3.30.342.10">
    <property type="entry name" value="DNA Polymerase, chain B, domain 1"/>
    <property type="match status" value="1"/>
</dbReference>
<dbReference type="Gene3D" id="3.30.420.10">
    <property type="entry name" value="Ribonuclease H-like superfamily/Ribonuclease H"/>
    <property type="match status" value="1"/>
</dbReference>
<dbReference type="PANTHER" id="PTHR10670">
    <property type="entry name" value="DNA POLYMERASE EPSILON CATALYTIC SUBUNIT A"/>
    <property type="match status" value="1"/>
</dbReference>
<dbReference type="SUPFAM" id="SSF53098">
    <property type="entry name" value="Ribonuclease H-like"/>
    <property type="match status" value="1"/>
</dbReference>
<evidence type="ECO:0000256" key="15">
    <source>
        <dbReference type="RuleBase" id="RU365029"/>
    </source>
</evidence>
<dbReference type="InterPro" id="IPR029703">
    <property type="entry name" value="POL2"/>
</dbReference>
<feature type="domain" description="DNA polymerase epsilon ,catalytic subunit A thumb" evidence="17">
    <location>
        <begin position="918"/>
        <end position="963"/>
    </location>
</feature>
<evidence type="ECO:0000256" key="9">
    <source>
        <dbReference type="ARBA" id="ARBA00022833"/>
    </source>
</evidence>
<dbReference type="GO" id="GO:0008310">
    <property type="term" value="F:single-stranded DNA 3'-5' DNA exonuclease activity"/>
    <property type="evidence" value="ECO:0007669"/>
    <property type="project" value="TreeGrafter"/>
</dbReference>
<dbReference type="GO" id="GO:0006272">
    <property type="term" value="P:leading strand elongation"/>
    <property type="evidence" value="ECO:0007669"/>
    <property type="project" value="TreeGrafter"/>
</dbReference>
<proteinExistence type="inferred from homology"/>
<dbReference type="Gene3D" id="1.10.287.690">
    <property type="entry name" value="Helix hairpin bin"/>
    <property type="match status" value="1"/>
</dbReference>
<dbReference type="InterPro" id="IPR006172">
    <property type="entry name" value="DNA-dir_DNA_pol_B"/>
</dbReference>
<dbReference type="InterPro" id="IPR012337">
    <property type="entry name" value="RNaseH-like_sf"/>
</dbReference>
<comment type="caution">
    <text evidence="18">The sequence shown here is derived from an EMBL/GenBank/DDBJ whole genome shotgun (WGS) entry which is preliminary data.</text>
</comment>
<dbReference type="InterPro" id="IPR023211">
    <property type="entry name" value="DNA_pol_palm_dom_sf"/>
</dbReference>
<evidence type="ECO:0000313" key="18">
    <source>
        <dbReference type="EMBL" id="CAI8058398.1"/>
    </source>
</evidence>
<keyword evidence="9 15" id="KW-0862">Zinc</keyword>
<dbReference type="Gene3D" id="1.10.132.60">
    <property type="entry name" value="DNA polymerase family B, C-terminal domain"/>
    <property type="match status" value="1"/>
</dbReference>
<keyword evidence="19" id="KW-1185">Reference proteome</keyword>
<dbReference type="GO" id="GO:0006297">
    <property type="term" value="P:nucleotide-excision repair, DNA gap filling"/>
    <property type="evidence" value="ECO:0007669"/>
    <property type="project" value="TreeGrafter"/>
</dbReference>
<dbReference type="InterPro" id="IPR006133">
    <property type="entry name" value="DNA-dir_DNA_pol_B_exonuc"/>
</dbReference>
<dbReference type="GO" id="GO:0008622">
    <property type="term" value="C:epsilon DNA polymerase complex"/>
    <property type="evidence" value="ECO:0007669"/>
    <property type="project" value="InterPro"/>
</dbReference>
<dbReference type="InterPro" id="IPR036397">
    <property type="entry name" value="RNaseH_sf"/>
</dbReference>
<keyword evidence="8 15" id="KW-0863">Zinc-finger</keyword>
<evidence type="ECO:0000256" key="14">
    <source>
        <dbReference type="ARBA" id="ARBA00023242"/>
    </source>
</evidence>
<evidence type="ECO:0000256" key="5">
    <source>
        <dbReference type="ARBA" id="ARBA00022695"/>
    </source>
</evidence>
<comment type="similarity">
    <text evidence="2 15">Belongs to the DNA polymerase type-B family.</text>
</comment>
<evidence type="ECO:0000256" key="7">
    <source>
        <dbReference type="ARBA" id="ARBA00022723"/>
    </source>
</evidence>
<dbReference type="EC" id="2.7.7.7" evidence="15"/>
<comment type="subcellular location">
    <subcellularLocation>
        <location evidence="1 15">Nucleus</location>
    </subcellularLocation>
</comment>
<evidence type="ECO:0000256" key="11">
    <source>
        <dbReference type="ARBA" id="ARBA00023004"/>
    </source>
</evidence>
<accession>A0AA35U2C6</accession>
<reference evidence="18" key="1">
    <citation type="submission" date="2023-03" db="EMBL/GenBank/DDBJ databases">
        <authorList>
            <person name="Steffen K."/>
            <person name="Cardenas P."/>
        </authorList>
    </citation>
    <scope>NUCLEOTIDE SEQUENCE</scope>
</reference>
<dbReference type="GO" id="GO:0003677">
    <property type="term" value="F:DNA binding"/>
    <property type="evidence" value="ECO:0007669"/>
    <property type="project" value="UniProtKB-KW"/>
</dbReference>
<evidence type="ECO:0000256" key="10">
    <source>
        <dbReference type="ARBA" id="ARBA00022932"/>
    </source>
</evidence>
<gene>
    <name evidence="18" type="ORF">GBAR_LOCUS31755</name>
</gene>
<keyword evidence="6 15" id="KW-0235">DNA replication</keyword>
<dbReference type="FunFam" id="3.90.1600.10:FF:000006">
    <property type="entry name" value="DNA polymerase epsilon catalytic subunit"/>
    <property type="match status" value="1"/>
</dbReference>
<evidence type="ECO:0000256" key="1">
    <source>
        <dbReference type="ARBA" id="ARBA00004123"/>
    </source>
</evidence>
<dbReference type="PANTHER" id="PTHR10670:SF0">
    <property type="entry name" value="DNA POLYMERASE EPSILON CATALYTIC SUBUNIT A"/>
    <property type="match status" value="1"/>
</dbReference>
<dbReference type="SUPFAM" id="SSF56672">
    <property type="entry name" value="DNA/RNA polymerases"/>
    <property type="match status" value="1"/>
</dbReference>
<dbReference type="GO" id="GO:0008270">
    <property type="term" value="F:zinc ion binding"/>
    <property type="evidence" value="ECO:0007669"/>
    <property type="project" value="UniProtKB-KW"/>
</dbReference>
<dbReference type="SMART" id="SM00486">
    <property type="entry name" value="POLBc"/>
    <property type="match status" value="1"/>
</dbReference>
<keyword evidence="7 15" id="KW-0479">Metal-binding</keyword>
<comment type="catalytic activity">
    <reaction evidence="15">
        <text>DNA(n) + a 2'-deoxyribonucleoside 5'-triphosphate = DNA(n+1) + diphosphate</text>
        <dbReference type="Rhea" id="RHEA:22508"/>
        <dbReference type="Rhea" id="RHEA-COMP:17339"/>
        <dbReference type="Rhea" id="RHEA-COMP:17340"/>
        <dbReference type="ChEBI" id="CHEBI:33019"/>
        <dbReference type="ChEBI" id="CHEBI:61560"/>
        <dbReference type="ChEBI" id="CHEBI:173112"/>
        <dbReference type="EC" id="2.7.7.7"/>
    </reaction>
</comment>
<keyword evidence="13 15" id="KW-0238">DNA-binding</keyword>